<dbReference type="Proteomes" id="UP000256345">
    <property type="component" value="Unassembled WGS sequence"/>
</dbReference>
<feature type="region of interest" description="Disordered" evidence="5">
    <location>
        <begin position="256"/>
        <end position="277"/>
    </location>
</feature>
<dbReference type="EMBL" id="CP011509">
    <property type="protein sequence ID" value="AKJ05968.1"/>
    <property type="molecule type" value="Genomic_DNA"/>
</dbReference>
<evidence type="ECO:0000259" key="7">
    <source>
        <dbReference type="Pfam" id="PF04116"/>
    </source>
</evidence>
<accession>A0AAC8THB3</accession>
<evidence type="ECO:0000313" key="11">
    <source>
        <dbReference type="Proteomes" id="UP000256345"/>
    </source>
</evidence>
<feature type="transmembrane region" description="Helical" evidence="6">
    <location>
        <begin position="175"/>
        <end position="194"/>
    </location>
</feature>
<evidence type="ECO:0000313" key="9">
    <source>
        <dbReference type="EMBL" id="REG27277.1"/>
    </source>
</evidence>
<dbReference type="PANTHER" id="PTHR11863">
    <property type="entry name" value="STEROL DESATURASE"/>
    <property type="match status" value="1"/>
</dbReference>
<evidence type="ECO:0000256" key="6">
    <source>
        <dbReference type="SAM" id="Phobius"/>
    </source>
</evidence>
<evidence type="ECO:0000256" key="4">
    <source>
        <dbReference type="ARBA" id="ARBA00023136"/>
    </source>
</evidence>
<keyword evidence="4 6" id="KW-0472">Membrane</keyword>
<dbReference type="GO" id="GO:0005506">
    <property type="term" value="F:iron ion binding"/>
    <property type="evidence" value="ECO:0007669"/>
    <property type="project" value="InterPro"/>
</dbReference>
<proteinExistence type="predicted"/>
<keyword evidence="3 6" id="KW-1133">Transmembrane helix</keyword>
<dbReference type="Proteomes" id="UP000035579">
    <property type="component" value="Chromosome"/>
</dbReference>
<evidence type="ECO:0000313" key="10">
    <source>
        <dbReference type="Proteomes" id="UP000035579"/>
    </source>
</evidence>
<dbReference type="EMBL" id="QUMU01000010">
    <property type="protein sequence ID" value="REG27277.1"/>
    <property type="molecule type" value="Genomic_DNA"/>
</dbReference>
<feature type="domain" description="Fatty acid hydroxylase" evidence="7">
    <location>
        <begin position="106"/>
        <end position="240"/>
    </location>
</feature>
<keyword evidence="11" id="KW-1185">Reference proteome</keyword>
<reference evidence="9 11" key="2">
    <citation type="submission" date="2018-08" db="EMBL/GenBank/DDBJ databases">
        <title>Genomic Encyclopedia of Archaeal and Bacterial Type Strains, Phase II (KMG-II): from individual species to whole genera.</title>
        <authorList>
            <person name="Goeker M."/>
        </authorList>
    </citation>
    <scope>NUCLEOTIDE SEQUENCE [LARGE SCALE GENOMIC DNA]</scope>
    <source>
        <strain evidence="9 11">DSM 2261</strain>
    </source>
</reference>
<evidence type="ECO:0000313" key="8">
    <source>
        <dbReference type="EMBL" id="AKJ05968.1"/>
    </source>
</evidence>
<feature type="transmembrane region" description="Helical" evidence="6">
    <location>
        <begin position="12"/>
        <end position="35"/>
    </location>
</feature>
<dbReference type="GO" id="GO:0008610">
    <property type="term" value="P:lipid biosynthetic process"/>
    <property type="evidence" value="ECO:0007669"/>
    <property type="project" value="InterPro"/>
</dbReference>
<dbReference type="InterPro" id="IPR050307">
    <property type="entry name" value="Sterol_Desaturase_Related"/>
</dbReference>
<name>A0AAC8THB3_9BACT</name>
<dbReference type="KEGG" id="age:AA314_07594"/>
<dbReference type="Pfam" id="PF04116">
    <property type="entry name" value="FA_hydroxylase"/>
    <property type="match status" value="1"/>
</dbReference>
<keyword evidence="2 6" id="KW-0812">Transmembrane</keyword>
<feature type="transmembrane region" description="Helical" evidence="6">
    <location>
        <begin position="99"/>
        <end position="118"/>
    </location>
</feature>
<evidence type="ECO:0000256" key="1">
    <source>
        <dbReference type="ARBA" id="ARBA00004370"/>
    </source>
</evidence>
<dbReference type="GO" id="GO:0016020">
    <property type="term" value="C:membrane"/>
    <property type="evidence" value="ECO:0007669"/>
    <property type="project" value="UniProtKB-SubCell"/>
</dbReference>
<protein>
    <submittedName>
        <fullName evidence="8">Sterol desaturase family protein</fullName>
    </submittedName>
    <submittedName>
        <fullName evidence="9">Sterol desaturase/sphingolipid hydroxylase (Fatty acid hydroxylase superfamily)</fullName>
    </submittedName>
</protein>
<feature type="transmembrane region" description="Helical" evidence="6">
    <location>
        <begin position="62"/>
        <end position="87"/>
    </location>
</feature>
<organism evidence="8 10">
    <name type="scientific">Archangium gephyra</name>
    <dbReference type="NCBI Taxonomy" id="48"/>
    <lineage>
        <taxon>Bacteria</taxon>
        <taxon>Pseudomonadati</taxon>
        <taxon>Myxococcota</taxon>
        <taxon>Myxococcia</taxon>
        <taxon>Myxococcales</taxon>
        <taxon>Cystobacterineae</taxon>
        <taxon>Archangiaceae</taxon>
        <taxon>Archangium</taxon>
    </lineage>
</organism>
<reference evidence="8 10" key="1">
    <citation type="submission" date="2015-05" db="EMBL/GenBank/DDBJ databases">
        <title>Genome assembly of Archangium gephyra DSM 2261.</title>
        <authorList>
            <person name="Sharma G."/>
            <person name="Subramanian S."/>
        </authorList>
    </citation>
    <scope>NUCLEOTIDE SEQUENCE [LARGE SCALE GENOMIC DNA]</scope>
    <source>
        <strain evidence="8 10">DSM 2261</strain>
    </source>
</reference>
<evidence type="ECO:0000256" key="2">
    <source>
        <dbReference type="ARBA" id="ARBA00022692"/>
    </source>
</evidence>
<gene>
    <name evidence="8" type="ORF">AA314_07594</name>
    <name evidence="9" type="ORF">ATI61_110284</name>
</gene>
<feature type="compositionally biased region" description="Polar residues" evidence="5">
    <location>
        <begin position="258"/>
        <end position="277"/>
    </location>
</feature>
<sequence>MPVMLTRSPVEVALFVFGINLLRYVLFSVPAFLVFHRWTPKGALSRRLGPGPVGTAQVRREVFYSVVSLGIFGLTGVLMYALARAGLSRIYNDGRYGTAWFILSIPVMLILHDTYFYWTHRFMHWKRIFKYVHRVHHLSNNPSPLAAYAFHPLEAVIETGIAPLIALTLPVHRDAFVIFLTIQLLINVTGHLGFEMYPRGFLRSPLGWIFNTTTHHHQHHQKTNWNFGLYFNVWDRLMGTNHPGYAAAYEAATEGTGSQDALRSGQSPDALTPSSPR</sequence>
<evidence type="ECO:0000256" key="5">
    <source>
        <dbReference type="SAM" id="MobiDB-lite"/>
    </source>
</evidence>
<dbReference type="AlphaFoldDB" id="A0AAC8THB3"/>
<dbReference type="GO" id="GO:0016491">
    <property type="term" value="F:oxidoreductase activity"/>
    <property type="evidence" value="ECO:0007669"/>
    <property type="project" value="InterPro"/>
</dbReference>
<evidence type="ECO:0000256" key="3">
    <source>
        <dbReference type="ARBA" id="ARBA00022989"/>
    </source>
</evidence>
<dbReference type="InterPro" id="IPR006694">
    <property type="entry name" value="Fatty_acid_hydroxylase"/>
</dbReference>
<comment type="subcellular location">
    <subcellularLocation>
        <location evidence="1">Membrane</location>
    </subcellularLocation>
</comment>